<reference evidence="14" key="1">
    <citation type="journal article" date="2009" name="Gene">
        <title>Mitogenomic perspectives into iguanid phylogeny and biogeography: Gondwanan vicariance for the origin of Madagascan oplurines.</title>
        <authorList>
            <person name="Okajima Y."/>
            <person name="Kumazawa Y."/>
        </authorList>
    </citation>
    <scope>NUCLEOTIDE SEQUENCE</scope>
</reference>
<keyword evidence="3 12" id="KW-0813">Transport</keyword>
<evidence type="ECO:0000256" key="12">
    <source>
        <dbReference type="RuleBase" id="RU003661"/>
    </source>
</evidence>
<comment type="subcellular location">
    <subcellularLocation>
        <location evidence="1 12">Mitochondrion membrane</location>
        <topology evidence="1 12">Single-pass membrane protein</topology>
    </subcellularLocation>
</comment>
<evidence type="ECO:0000256" key="8">
    <source>
        <dbReference type="ARBA" id="ARBA00023065"/>
    </source>
</evidence>
<dbReference type="InterPro" id="IPR050635">
    <property type="entry name" value="ATPase_protein_8"/>
</dbReference>
<evidence type="ECO:0000256" key="3">
    <source>
        <dbReference type="ARBA" id="ARBA00022448"/>
    </source>
</evidence>
<dbReference type="PANTHER" id="PTHR39937">
    <property type="entry name" value="ATP SYNTHASE PROTEIN 8"/>
    <property type="match status" value="1"/>
</dbReference>
<evidence type="ECO:0000256" key="2">
    <source>
        <dbReference type="ARBA" id="ARBA00008892"/>
    </source>
</evidence>
<dbReference type="GO" id="GO:0015986">
    <property type="term" value="P:proton motive force-driven ATP synthesis"/>
    <property type="evidence" value="ECO:0007669"/>
    <property type="project" value="InterPro"/>
</dbReference>
<keyword evidence="5 12" id="KW-0812">Transmembrane</keyword>
<gene>
    <name evidence="14" type="primary">AT8</name>
</gene>
<name>C4T8F2_POLMR</name>
<dbReference type="Pfam" id="PF00895">
    <property type="entry name" value="ATP-synt_8"/>
    <property type="match status" value="1"/>
</dbReference>
<evidence type="ECO:0000313" key="14">
    <source>
        <dbReference type="EMBL" id="BAH70464.1"/>
    </source>
</evidence>
<evidence type="ECO:0000256" key="5">
    <source>
        <dbReference type="ARBA" id="ARBA00022692"/>
    </source>
</evidence>
<evidence type="ECO:0000256" key="1">
    <source>
        <dbReference type="ARBA" id="ARBA00004304"/>
    </source>
</evidence>
<keyword evidence="9 12" id="KW-0496">Mitochondrion</keyword>
<evidence type="ECO:0000256" key="13">
    <source>
        <dbReference type="SAM" id="Phobius"/>
    </source>
</evidence>
<dbReference type="GO" id="GO:0015078">
    <property type="term" value="F:proton transmembrane transporter activity"/>
    <property type="evidence" value="ECO:0007669"/>
    <property type="project" value="InterPro"/>
</dbReference>
<keyword evidence="10 13" id="KW-0472">Membrane</keyword>
<feature type="transmembrane region" description="Helical" evidence="13">
    <location>
        <begin position="6"/>
        <end position="25"/>
    </location>
</feature>
<evidence type="ECO:0000256" key="6">
    <source>
        <dbReference type="ARBA" id="ARBA00022781"/>
    </source>
</evidence>
<comment type="similarity">
    <text evidence="2 12">Belongs to the ATPase protein 8 family.</text>
</comment>
<dbReference type="EMBL" id="AB266749">
    <property type="protein sequence ID" value="BAH70464.1"/>
    <property type="molecule type" value="Genomic_DNA"/>
</dbReference>
<keyword evidence="4 12" id="KW-0138">CF(0)</keyword>
<keyword evidence="7 13" id="KW-1133">Transmembrane helix</keyword>
<dbReference type="GO" id="GO:0045259">
    <property type="term" value="C:proton-transporting ATP synthase complex"/>
    <property type="evidence" value="ECO:0007669"/>
    <property type="project" value="UniProtKB-KW"/>
</dbReference>
<dbReference type="AlphaFoldDB" id="C4T8F2"/>
<evidence type="ECO:0000256" key="4">
    <source>
        <dbReference type="ARBA" id="ARBA00022547"/>
    </source>
</evidence>
<evidence type="ECO:0000256" key="10">
    <source>
        <dbReference type="ARBA" id="ARBA00023136"/>
    </source>
</evidence>
<proteinExistence type="inferred from homology"/>
<accession>C4T8F2</accession>
<dbReference type="InterPro" id="IPR001421">
    <property type="entry name" value="ATP8_metazoa"/>
</dbReference>
<keyword evidence="11" id="KW-0066">ATP synthesis</keyword>
<dbReference type="PANTHER" id="PTHR39937:SF1">
    <property type="entry name" value="ATP SYNTHASE PROTEIN 8"/>
    <property type="match status" value="1"/>
</dbReference>
<sequence length="55" mass="6588">MPQLNPHPWFLILLLTWATTMLIFLTKTLNSKHLNHLMPSSLQMKTPPSWTWPWF</sequence>
<organism evidence="14">
    <name type="scientific">Polychrus marmoratus</name>
    <name type="common">Common monkey lizard</name>
    <dbReference type="NCBI Taxonomy" id="38934"/>
    <lineage>
        <taxon>Eukaryota</taxon>
        <taxon>Metazoa</taxon>
        <taxon>Chordata</taxon>
        <taxon>Craniata</taxon>
        <taxon>Vertebrata</taxon>
        <taxon>Euteleostomi</taxon>
        <taxon>Lepidosauria</taxon>
        <taxon>Squamata</taxon>
        <taxon>Bifurcata</taxon>
        <taxon>Unidentata</taxon>
        <taxon>Episquamata</taxon>
        <taxon>Toxicofera</taxon>
        <taxon>Iguania</taxon>
        <taxon>Polychrotidae</taxon>
        <taxon>Polychrus</taxon>
    </lineage>
</organism>
<protein>
    <recommendedName>
        <fullName evidence="12">ATP synthase complex subunit 8</fullName>
    </recommendedName>
</protein>
<evidence type="ECO:0000256" key="11">
    <source>
        <dbReference type="ARBA" id="ARBA00023310"/>
    </source>
</evidence>
<geneLocation type="mitochondrion" evidence="14"/>
<evidence type="ECO:0000256" key="9">
    <source>
        <dbReference type="ARBA" id="ARBA00023128"/>
    </source>
</evidence>
<keyword evidence="6 12" id="KW-0375">Hydrogen ion transport</keyword>
<evidence type="ECO:0000256" key="7">
    <source>
        <dbReference type="ARBA" id="ARBA00022989"/>
    </source>
</evidence>
<dbReference type="GO" id="GO:0031966">
    <property type="term" value="C:mitochondrial membrane"/>
    <property type="evidence" value="ECO:0007669"/>
    <property type="project" value="UniProtKB-SubCell"/>
</dbReference>
<keyword evidence="8 12" id="KW-0406">Ion transport</keyword>